<comment type="caution">
    <text evidence="2">The sequence shown here is derived from an EMBL/GenBank/DDBJ whole genome shotgun (WGS) entry which is preliminary data.</text>
</comment>
<organism evidence="2 3">
    <name type="scientific">Ruminiclostridium papyrosolvens DSM 2782</name>
    <dbReference type="NCBI Taxonomy" id="588581"/>
    <lineage>
        <taxon>Bacteria</taxon>
        <taxon>Bacillati</taxon>
        <taxon>Bacillota</taxon>
        <taxon>Clostridia</taxon>
        <taxon>Eubacteriales</taxon>
        <taxon>Oscillospiraceae</taxon>
        <taxon>Ruminiclostridium</taxon>
    </lineage>
</organism>
<keyword evidence="1" id="KW-1133">Transmembrane helix</keyword>
<keyword evidence="3" id="KW-1185">Reference proteome</keyword>
<name>F1TBW5_9FIRM</name>
<sequence>MIDMVIGLSIAAILMAVEYFLSAKLRNPMWGGIIPLILIVGTIYIFASSLIQPSKNSLFPFILLISFMLGDWISGREKYKKNQQRELDKMKAKDIEN</sequence>
<feature type="transmembrane region" description="Helical" evidence="1">
    <location>
        <begin position="30"/>
        <end position="51"/>
    </location>
</feature>
<dbReference type="STRING" id="588581.Cpap_2826"/>
<evidence type="ECO:0000313" key="2">
    <source>
        <dbReference type="EMBL" id="EGD48136.1"/>
    </source>
</evidence>
<dbReference type="Proteomes" id="UP000003860">
    <property type="component" value="Unassembled WGS sequence"/>
</dbReference>
<keyword evidence="1" id="KW-0812">Transmembrane</keyword>
<gene>
    <name evidence="2" type="ORF">Cpap_2826</name>
</gene>
<evidence type="ECO:0000313" key="3">
    <source>
        <dbReference type="Proteomes" id="UP000003860"/>
    </source>
</evidence>
<feature type="transmembrane region" description="Helical" evidence="1">
    <location>
        <begin position="57"/>
        <end position="75"/>
    </location>
</feature>
<accession>F1TBW5</accession>
<feature type="transmembrane region" description="Helical" evidence="1">
    <location>
        <begin position="6"/>
        <end position="23"/>
    </location>
</feature>
<reference evidence="2" key="2">
    <citation type="submission" date="2011-01" db="EMBL/GenBank/DDBJ databases">
        <title>The Non-contiguous Finished genome of Clostridium papyrosolvens.</title>
        <authorList>
            <person name="Lucas S."/>
            <person name="Copeland A."/>
            <person name="Lapidus A."/>
            <person name="Cheng J.-F."/>
            <person name="Goodwin L."/>
            <person name="Pitluck S."/>
            <person name="Misra M."/>
            <person name="Chertkov O."/>
            <person name="Detter J.C."/>
            <person name="Han C."/>
            <person name="Tapia R."/>
            <person name="Land M."/>
            <person name="Hauser L."/>
            <person name="Kyrpides N."/>
            <person name="Ivanova N."/>
            <person name="Pagani I."/>
            <person name="Mouttaki H."/>
            <person name="He Z."/>
            <person name="Zhou J."/>
            <person name="Hemme C.L."/>
            <person name="Woyke T."/>
        </authorList>
    </citation>
    <scope>NUCLEOTIDE SEQUENCE [LARGE SCALE GENOMIC DNA]</scope>
    <source>
        <strain evidence="2">DSM 2782</strain>
    </source>
</reference>
<dbReference type="RefSeq" id="WP_004618967.1">
    <property type="nucleotide sequence ID" value="NZ_ACXX02000005.1"/>
</dbReference>
<protein>
    <submittedName>
        <fullName evidence="2">Uncharacterized protein</fullName>
    </submittedName>
</protein>
<evidence type="ECO:0000256" key="1">
    <source>
        <dbReference type="SAM" id="Phobius"/>
    </source>
</evidence>
<keyword evidence="1" id="KW-0472">Membrane</keyword>
<proteinExistence type="predicted"/>
<dbReference type="AlphaFoldDB" id="F1TBW5"/>
<dbReference type="OrthoDB" id="2413078at2"/>
<reference evidence="2" key="1">
    <citation type="submission" date="2009-07" db="EMBL/GenBank/DDBJ databases">
        <authorList>
            <consortium name="US DOE Joint Genome Institute (JGI-PGF)"/>
            <person name="Lucas S."/>
            <person name="Copeland A."/>
            <person name="Lapidus A."/>
            <person name="Glavina del Rio T."/>
            <person name="Tice H."/>
            <person name="Bruce D."/>
            <person name="Goodwin L."/>
            <person name="Pitluck S."/>
            <person name="Larimer F."/>
            <person name="Land M.L."/>
            <person name="Mouttaki H."/>
            <person name="He Z."/>
            <person name="Zhou J."/>
            <person name="Hemme C.L."/>
        </authorList>
    </citation>
    <scope>NUCLEOTIDE SEQUENCE [LARGE SCALE GENOMIC DNA]</scope>
    <source>
        <strain evidence="2">DSM 2782</strain>
    </source>
</reference>
<dbReference type="EMBL" id="ACXX02000005">
    <property type="protein sequence ID" value="EGD48136.1"/>
    <property type="molecule type" value="Genomic_DNA"/>
</dbReference>